<protein>
    <recommendedName>
        <fullName evidence="3">Mobilization protein</fullName>
    </recommendedName>
</protein>
<keyword evidence="2" id="KW-1185">Reference proteome</keyword>
<proteinExistence type="predicted"/>
<gene>
    <name evidence="1" type="ORF">ACFFGS_09870</name>
</gene>
<dbReference type="EMBL" id="JBHLUK010000071">
    <property type="protein sequence ID" value="MFC0424425.1"/>
    <property type="molecule type" value="Genomic_DNA"/>
</dbReference>
<sequence length="734" mass="81089">MPVLMTSSIKSSSGRLRYMYDTPAHDGSAQRVLAAGGRNLKFIRDPVTGEILPDQPGTYLQRQFHNQLNRAFNPKRRLQAQSIILSFADDELTGTLKERAKQALQLSDDFMKSTLPPTASYVIAIQADGSGHKVHAHVLVNAIGTNGRAIQTSNFALFSLRHKVNDFMSEQSARITGQEWVNPIKAKDPDAKTTPDRVEVPAKSAWQQVIKDAVNDCKGRSSNVDDFKSQLESDYGVTITERGKSKAWTYHITDADGKEKKVRGYHQRINKTTGEIKSTSGLGRDFTNEAVTNFIAEAHKTKAAQATSPEPAPLSEAAATMKPVIDDVAAIESRMAANLKQTESHKEDKPMIFDDDIDEEELRRQADAETNAAKNRYANLMRDDLAAHHDPEPAPEQASVIDVAKQITETKQVIADTKAADAQAKYDDEQAARGMALSRSRHALATRLVTGFAEANDSVQTDSEESDNFGFLSKPVADWSEQDHNDFNTACHDAEASETAPATPDPAEVQARQVKAKVALLERDFGSSYADLYKNRADQKPEILKQARQAMADYETDAEMTVPAGTVDKTGTIISGGSTSYSKLMVLARALKQVFAARLMYKQKITLRTIVRTTMQENRRTKATVQHNADLAKAKQDRIASDLEKWHVVPVGTQTAEQLHSSMTRDRAFAQATIKTRGVTDARQKQQVYDETMGAKYTDNRNAWQVIHDRAMKSLDRSVANGLPGATQNDDLDL</sequence>
<evidence type="ECO:0008006" key="3">
    <source>
        <dbReference type="Google" id="ProtNLM"/>
    </source>
</evidence>
<dbReference type="RefSeq" id="WP_137645008.1">
    <property type="nucleotide sequence ID" value="NZ_BAABRM010000010.1"/>
</dbReference>
<evidence type="ECO:0000313" key="2">
    <source>
        <dbReference type="Proteomes" id="UP001589855"/>
    </source>
</evidence>
<organism evidence="1 2">
    <name type="scientific">Lactiplantibacillus plajomi</name>
    <dbReference type="NCBI Taxonomy" id="1457217"/>
    <lineage>
        <taxon>Bacteria</taxon>
        <taxon>Bacillati</taxon>
        <taxon>Bacillota</taxon>
        <taxon>Bacilli</taxon>
        <taxon>Lactobacillales</taxon>
        <taxon>Lactobacillaceae</taxon>
        <taxon>Lactiplantibacillus</taxon>
    </lineage>
</organism>
<name>A0ABV6K852_9LACO</name>
<comment type="caution">
    <text evidence="1">The sequence shown here is derived from an EMBL/GenBank/DDBJ whole genome shotgun (WGS) entry which is preliminary data.</text>
</comment>
<dbReference type="Proteomes" id="UP001589855">
    <property type="component" value="Unassembled WGS sequence"/>
</dbReference>
<evidence type="ECO:0000313" key="1">
    <source>
        <dbReference type="EMBL" id="MFC0424425.1"/>
    </source>
</evidence>
<reference evidence="1 2" key="1">
    <citation type="submission" date="2024-09" db="EMBL/GenBank/DDBJ databases">
        <authorList>
            <person name="Sun Q."/>
            <person name="Mori K."/>
        </authorList>
    </citation>
    <scope>NUCLEOTIDE SEQUENCE [LARGE SCALE GENOMIC DNA]</scope>
    <source>
        <strain evidence="1 2">TBRC 4575</strain>
    </source>
</reference>
<accession>A0ABV6K852</accession>